<dbReference type="AlphaFoldDB" id="A0A6B9V7I1"/>
<evidence type="ECO:0000313" key="3">
    <source>
        <dbReference type="EMBL" id="QHN76934.1"/>
    </source>
</evidence>
<dbReference type="Pfam" id="PF12776">
    <property type="entry name" value="Myb_DNA-bind_3"/>
    <property type="match status" value="1"/>
</dbReference>
<feature type="compositionally biased region" description="Low complexity" evidence="1">
    <location>
        <begin position="201"/>
        <end position="218"/>
    </location>
</feature>
<proteinExistence type="predicted"/>
<dbReference type="PANTHER" id="PTHR46250">
    <property type="entry name" value="MYB/SANT-LIKE DNA-BINDING DOMAIN PROTEIN-RELATED"/>
    <property type="match status" value="1"/>
</dbReference>
<sequence>MEENTRPNSKQTKRQWTPHEDAKLVECLVELATTSWKCDNGTFKSGYGKHLEKMLHEKIPGCDLKANPHIESRVKLLKRQYFAIVEMMGTAGSGFGWNDKDKMIVVERQIFNEWKSSHPNANGLYNKPFPHFEKLGIAFGRDRAQGGNAENVTQAVATMEAEREATLSDRQVNENTQVNLEETEMEYEADSQEPPTPGVPVAPGASAAPSSSAAPSASYIERNKRKRGSKSEEVIDIVVESMRDMKGAYQEHTAVLVDMVSCFKHEKEGAERRMKLMELLRDVPGLSGDDRMKAGLSILRDNSLIDMVFQLQPGELLPFLKKLL</sequence>
<reference evidence="3 4" key="1">
    <citation type="submission" date="2020-01" db="EMBL/GenBank/DDBJ databases">
        <title>Genome sequence of Arachis hypogaea, cultivar Shitouqi.</title>
        <authorList>
            <person name="Zhuang W."/>
            <person name="Chen H."/>
            <person name="Varshney R."/>
            <person name="Wang D."/>
            <person name="Ming R."/>
        </authorList>
    </citation>
    <scope>NUCLEOTIDE SEQUENCE [LARGE SCALE GENOMIC DNA]</scope>
    <source>
        <tissue evidence="3">Young leaf</tissue>
    </source>
</reference>
<dbReference type="Proteomes" id="UP000464620">
    <property type="component" value="Chromosome B09"/>
</dbReference>
<dbReference type="InterPro" id="IPR024752">
    <property type="entry name" value="Myb/SANT-like_dom"/>
</dbReference>
<dbReference type="EMBL" id="CP031001">
    <property type="protein sequence ID" value="QHN76934.1"/>
    <property type="molecule type" value="Genomic_DNA"/>
</dbReference>
<accession>A0A6B9V7I1</accession>
<feature type="region of interest" description="Disordered" evidence="1">
    <location>
        <begin position="183"/>
        <end position="225"/>
    </location>
</feature>
<evidence type="ECO:0000256" key="1">
    <source>
        <dbReference type="SAM" id="MobiDB-lite"/>
    </source>
</evidence>
<feature type="domain" description="Myb/SANT-like" evidence="2">
    <location>
        <begin position="15"/>
        <end position="110"/>
    </location>
</feature>
<dbReference type="PANTHER" id="PTHR46250:SF18">
    <property type="entry name" value="MYB_SANT-LIKE DOMAIN-CONTAINING PROTEIN"/>
    <property type="match status" value="1"/>
</dbReference>
<protein>
    <recommendedName>
        <fullName evidence="2">Myb/SANT-like domain-containing protein</fullName>
    </recommendedName>
</protein>
<dbReference type="Gramene" id="arahy.Tifrunner.gnm2.ann2.Ah19g165500.1">
    <property type="protein sequence ID" value="arahy.Tifrunner.gnm2.ann2.Ah19g165500.1-CDS"/>
    <property type="gene ID" value="arahy.Tifrunner.gnm2.ann2.Ah19g165500"/>
</dbReference>
<evidence type="ECO:0000313" key="4">
    <source>
        <dbReference type="Proteomes" id="UP000464620"/>
    </source>
</evidence>
<gene>
    <name evidence="3" type="ORF">DS421_19g648270</name>
</gene>
<name>A0A6B9V7I1_ARAHY</name>
<organism evidence="3 4">
    <name type="scientific">Arachis hypogaea</name>
    <name type="common">Peanut</name>
    <dbReference type="NCBI Taxonomy" id="3818"/>
    <lineage>
        <taxon>Eukaryota</taxon>
        <taxon>Viridiplantae</taxon>
        <taxon>Streptophyta</taxon>
        <taxon>Embryophyta</taxon>
        <taxon>Tracheophyta</taxon>
        <taxon>Spermatophyta</taxon>
        <taxon>Magnoliopsida</taxon>
        <taxon>eudicotyledons</taxon>
        <taxon>Gunneridae</taxon>
        <taxon>Pentapetalae</taxon>
        <taxon>rosids</taxon>
        <taxon>fabids</taxon>
        <taxon>Fabales</taxon>
        <taxon>Fabaceae</taxon>
        <taxon>Papilionoideae</taxon>
        <taxon>50 kb inversion clade</taxon>
        <taxon>dalbergioids sensu lato</taxon>
        <taxon>Dalbergieae</taxon>
        <taxon>Pterocarpus clade</taxon>
        <taxon>Arachis</taxon>
    </lineage>
</organism>
<evidence type="ECO:0000259" key="2">
    <source>
        <dbReference type="Pfam" id="PF12776"/>
    </source>
</evidence>